<dbReference type="EMBL" id="JABSTR010000004">
    <property type="protein sequence ID" value="KAH9368305.1"/>
    <property type="molecule type" value="Genomic_DNA"/>
</dbReference>
<feature type="compositionally biased region" description="Basic and acidic residues" evidence="1">
    <location>
        <begin position="60"/>
        <end position="75"/>
    </location>
</feature>
<protein>
    <submittedName>
        <fullName evidence="2">Uncharacterized protein</fullName>
    </submittedName>
</protein>
<evidence type="ECO:0000313" key="2">
    <source>
        <dbReference type="EMBL" id="KAH9368305.1"/>
    </source>
</evidence>
<organism evidence="2 3">
    <name type="scientific">Haemaphysalis longicornis</name>
    <name type="common">Bush tick</name>
    <dbReference type="NCBI Taxonomy" id="44386"/>
    <lineage>
        <taxon>Eukaryota</taxon>
        <taxon>Metazoa</taxon>
        <taxon>Ecdysozoa</taxon>
        <taxon>Arthropoda</taxon>
        <taxon>Chelicerata</taxon>
        <taxon>Arachnida</taxon>
        <taxon>Acari</taxon>
        <taxon>Parasitiformes</taxon>
        <taxon>Ixodida</taxon>
        <taxon>Ixodoidea</taxon>
        <taxon>Ixodidae</taxon>
        <taxon>Haemaphysalinae</taxon>
        <taxon>Haemaphysalis</taxon>
    </lineage>
</organism>
<evidence type="ECO:0000256" key="1">
    <source>
        <dbReference type="SAM" id="MobiDB-lite"/>
    </source>
</evidence>
<dbReference type="Proteomes" id="UP000821853">
    <property type="component" value="Chromosome 2"/>
</dbReference>
<sequence>MHAPAVAHQDKHAPATLLTHPGIPGERGHTKQTHRGIERRRAAAASVPRPSAHWYCQRRAFRDGGGETSGGERHPAAAPAAPHARPPYTRAAAPLLHSTPCRRHIYPFPPPSLRVTAQPPENVSALRKGSSEPFFSFLPRAACVYTSPPRALVPSPMLLSPPRSVYEGHPLYPPLEKSHYCCCFKDRQEANLPLSSANGTTATCQWPYRVPLAPDAGAAAPVQTPGHMLSVAHLHC</sequence>
<keyword evidence="3" id="KW-1185">Reference proteome</keyword>
<feature type="compositionally biased region" description="Low complexity" evidence="1">
    <location>
        <begin position="43"/>
        <end position="52"/>
    </location>
</feature>
<accession>A0A9J6G0R2</accession>
<name>A0A9J6G0R2_HAELO</name>
<evidence type="ECO:0000313" key="3">
    <source>
        <dbReference type="Proteomes" id="UP000821853"/>
    </source>
</evidence>
<reference evidence="2 3" key="1">
    <citation type="journal article" date="2020" name="Cell">
        <title>Large-Scale Comparative Analyses of Tick Genomes Elucidate Their Genetic Diversity and Vector Capacities.</title>
        <authorList>
            <consortium name="Tick Genome and Microbiome Consortium (TIGMIC)"/>
            <person name="Jia N."/>
            <person name="Wang J."/>
            <person name="Shi W."/>
            <person name="Du L."/>
            <person name="Sun Y."/>
            <person name="Zhan W."/>
            <person name="Jiang J.F."/>
            <person name="Wang Q."/>
            <person name="Zhang B."/>
            <person name="Ji P."/>
            <person name="Bell-Sakyi L."/>
            <person name="Cui X.M."/>
            <person name="Yuan T.T."/>
            <person name="Jiang B.G."/>
            <person name="Yang W.F."/>
            <person name="Lam T.T."/>
            <person name="Chang Q.C."/>
            <person name="Ding S.J."/>
            <person name="Wang X.J."/>
            <person name="Zhu J.G."/>
            <person name="Ruan X.D."/>
            <person name="Zhao L."/>
            <person name="Wei J.T."/>
            <person name="Ye R.Z."/>
            <person name="Que T.C."/>
            <person name="Du C.H."/>
            <person name="Zhou Y.H."/>
            <person name="Cheng J.X."/>
            <person name="Dai P.F."/>
            <person name="Guo W.B."/>
            <person name="Han X.H."/>
            <person name="Huang E.J."/>
            <person name="Li L.F."/>
            <person name="Wei W."/>
            <person name="Gao Y.C."/>
            <person name="Liu J.Z."/>
            <person name="Shao H.Z."/>
            <person name="Wang X."/>
            <person name="Wang C.C."/>
            <person name="Yang T.C."/>
            <person name="Huo Q.B."/>
            <person name="Li W."/>
            <person name="Chen H.Y."/>
            <person name="Chen S.E."/>
            <person name="Zhou L.G."/>
            <person name="Ni X.B."/>
            <person name="Tian J.H."/>
            <person name="Sheng Y."/>
            <person name="Liu T."/>
            <person name="Pan Y.S."/>
            <person name="Xia L.Y."/>
            <person name="Li J."/>
            <person name="Zhao F."/>
            <person name="Cao W.C."/>
        </authorList>
    </citation>
    <scope>NUCLEOTIDE SEQUENCE [LARGE SCALE GENOMIC DNA]</scope>
    <source>
        <strain evidence="2">HaeL-2018</strain>
    </source>
</reference>
<feature type="compositionally biased region" description="Low complexity" evidence="1">
    <location>
        <begin position="76"/>
        <end position="87"/>
    </location>
</feature>
<dbReference type="VEuPathDB" id="VectorBase:HLOH_043823"/>
<feature type="region of interest" description="Disordered" evidence="1">
    <location>
        <begin position="1"/>
        <end position="87"/>
    </location>
</feature>
<gene>
    <name evidence="2" type="ORF">HPB48_008029</name>
</gene>
<proteinExistence type="predicted"/>
<dbReference type="AlphaFoldDB" id="A0A9J6G0R2"/>
<comment type="caution">
    <text evidence="2">The sequence shown here is derived from an EMBL/GenBank/DDBJ whole genome shotgun (WGS) entry which is preliminary data.</text>
</comment>